<dbReference type="InterPro" id="IPR024079">
    <property type="entry name" value="MetalloPept_cat_dom_sf"/>
</dbReference>
<proteinExistence type="predicted"/>
<dbReference type="SUPFAM" id="SSF49785">
    <property type="entry name" value="Galactose-binding domain-like"/>
    <property type="match status" value="1"/>
</dbReference>
<evidence type="ECO:0000256" key="2">
    <source>
        <dbReference type="ARBA" id="ARBA00022729"/>
    </source>
</evidence>
<evidence type="ECO:0000256" key="3">
    <source>
        <dbReference type="ARBA" id="ARBA00022801"/>
    </source>
</evidence>
<dbReference type="STRING" id="192904.SAMN04488514_108173"/>
<dbReference type="EMBL" id="FNGV01000008">
    <property type="protein sequence ID" value="SDM41201.1"/>
    <property type="molecule type" value="Genomic_DNA"/>
</dbReference>
<protein>
    <submittedName>
        <fullName evidence="6">Por secretion system C-terminal sorting domain-containing protein</fullName>
    </submittedName>
</protein>
<dbReference type="PROSITE" id="PS50853">
    <property type="entry name" value="FN3"/>
    <property type="match status" value="1"/>
</dbReference>
<evidence type="ECO:0000313" key="7">
    <source>
        <dbReference type="Proteomes" id="UP000199440"/>
    </source>
</evidence>
<name>A0A1G9T0I9_9FLAO</name>
<dbReference type="InterPro" id="IPR002884">
    <property type="entry name" value="P_dom"/>
</dbReference>
<dbReference type="Pfam" id="PF13583">
    <property type="entry name" value="Reprolysin_4"/>
    <property type="match status" value="1"/>
</dbReference>
<dbReference type="Gene3D" id="3.40.390.10">
    <property type="entry name" value="Collagenase (Catalytic Domain)"/>
    <property type="match status" value="1"/>
</dbReference>
<dbReference type="SUPFAM" id="SSF55486">
    <property type="entry name" value="Metalloproteases ('zincins'), catalytic domain"/>
    <property type="match status" value="1"/>
</dbReference>
<dbReference type="InterPro" id="IPR013783">
    <property type="entry name" value="Ig-like_fold"/>
</dbReference>
<keyword evidence="7" id="KW-1185">Reference proteome</keyword>
<dbReference type="PROSITE" id="PS51829">
    <property type="entry name" value="P_HOMO_B"/>
    <property type="match status" value="1"/>
</dbReference>
<feature type="domain" description="Fibronectin type-III" evidence="4">
    <location>
        <begin position="749"/>
        <end position="838"/>
    </location>
</feature>
<dbReference type="GO" id="GO:0004252">
    <property type="term" value="F:serine-type endopeptidase activity"/>
    <property type="evidence" value="ECO:0007669"/>
    <property type="project" value="InterPro"/>
</dbReference>
<feature type="domain" description="P/Homo B" evidence="5">
    <location>
        <begin position="834"/>
        <end position="985"/>
    </location>
</feature>
<dbReference type="NCBIfam" id="TIGR04183">
    <property type="entry name" value="Por_Secre_tail"/>
    <property type="match status" value="1"/>
</dbReference>
<dbReference type="InterPro" id="IPR003961">
    <property type="entry name" value="FN3_dom"/>
</dbReference>
<keyword evidence="2" id="KW-0732">Signal</keyword>
<dbReference type="InterPro" id="IPR008979">
    <property type="entry name" value="Galactose-bd-like_sf"/>
</dbReference>
<accession>A0A1G9T0I9</accession>
<keyword evidence="1" id="KW-0645">Protease</keyword>
<evidence type="ECO:0000259" key="5">
    <source>
        <dbReference type="PROSITE" id="PS51829"/>
    </source>
</evidence>
<dbReference type="Gene3D" id="2.60.40.10">
    <property type="entry name" value="Immunoglobulins"/>
    <property type="match status" value="2"/>
</dbReference>
<organism evidence="6 7">
    <name type="scientific">Kriegella aquimaris</name>
    <dbReference type="NCBI Taxonomy" id="192904"/>
    <lineage>
        <taxon>Bacteria</taxon>
        <taxon>Pseudomonadati</taxon>
        <taxon>Bacteroidota</taxon>
        <taxon>Flavobacteriia</taxon>
        <taxon>Flavobacteriales</taxon>
        <taxon>Flavobacteriaceae</taxon>
        <taxon>Kriegella</taxon>
    </lineage>
</organism>
<sequence>MATKLRLVFSITILFLSFYGTAQRNFWKQEALQNDVKGKMLERFELKKGKAFSLDEKAFKRGLETFPAAKSSFKTVYFPDENGELIPFLVSEAQVLAPELAAKYPSIKSYKGRSLKNANDVIRFSVSHKGIQSMVVHGDGQSSTFLQKVGENAYMAYNRDANSTEDIDFICDTGSIAGKQLQTTTQKLVNDKILRKFRLAVSASAEYTQFHGGEVVDALAAINATVTRINQVFERDLAVTLQLVANTDEVIFTDEEKDPYDGNLNSEVQNTLRNIIGEENYDIGHLFHDDDPGGNAGFVGSVCVDDKKGSAYASSPSPEGDLYDLDFVAHEMGHQLGANHTWSFESEGTQVQAEPASGTTIMGYAGITGVNNVASNGSDYFHHNSIVQISSYLASIGCAEIMNLDNNPPAIIPIGNFVIPRSTAFILEGSASDPDSGDVLSYTWEQIDDGVVTQATFGPTNPSGANFRSLPPSLSPKRYFPKLTSILSGNLTQTMPLVNSNWETVSDVGREMNFALTVRDNALGGGQVVSDVVNVAVVGGAGPFIVTSQAESETYIAGDVQHIIWDVAETHKAPVLAQTVDILLSTDDGLTFPIVLAEDVPNDGDHKIIVPNNPTSKARIMVRAHDNIFFAVNTANFSITASQILLDFDKLEYEVCQPDDLVVTFNYEPVLDFTEETTFTVVSPPTGLDITFFPETATSNNTSVDLILSNTGAVSEDNYNIEVLATSSSVTKKVVLEVSIYDADFPDVALLSPANGLEDTSTGMPLEWESDSSYTSYEVEISTDTSFNTIVESATVFSNTYRPSGLINATTYFWRVKPINACGDGDFGPPFGFTTVQFSCKNKESDGLPIEITPIGKPTITSSITFLEDLPLADINVNLTVDHTFLSDLAISLTSPAGTTVVLVSSSCGDLENINATFDDDADSFECDGKPAISGTVKPLGSLDAFKGESILGKWVLEVSDNVQSDGGALRAFSLDVCVEGEFRPDADKDGIYDDGDDACLGTAEGQEVDANGCAVYRFPSTNFSISVQSESCRNNNDGQLSIVPQIDLEYSVTVTGNGVNITEDFSRTYTLENLAAGTYMACINGTDGSLKYLEHCFEVVVTQPEPLVVTSKTSQDGKYVQLNLQGAAIYTIDLNGELLQTEASELFLPLQNGSNSLKVYGELPCQGVYVEKFITSDQPFIYPNPFRASTNIFLGMVVEKVEITIYGASGQLVKSGSYIVDSAEMTLDFDALPAGMYFVNFIGGKVQGTLKVIKQ</sequence>
<dbReference type="Pfam" id="PF18962">
    <property type="entry name" value="Por_Secre_tail"/>
    <property type="match status" value="1"/>
</dbReference>
<evidence type="ECO:0000259" key="4">
    <source>
        <dbReference type="PROSITE" id="PS50853"/>
    </source>
</evidence>
<gene>
    <name evidence="6" type="ORF">SAMN04488514_108173</name>
</gene>
<dbReference type="CDD" id="cd00063">
    <property type="entry name" value="FN3"/>
    <property type="match status" value="1"/>
</dbReference>
<dbReference type="InterPro" id="IPR026444">
    <property type="entry name" value="Secre_tail"/>
</dbReference>
<dbReference type="Proteomes" id="UP000199440">
    <property type="component" value="Unassembled WGS sequence"/>
</dbReference>
<dbReference type="InterPro" id="IPR036116">
    <property type="entry name" value="FN3_sf"/>
</dbReference>
<dbReference type="SUPFAM" id="SSF49265">
    <property type="entry name" value="Fibronectin type III"/>
    <property type="match status" value="1"/>
</dbReference>
<evidence type="ECO:0000256" key="1">
    <source>
        <dbReference type="ARBA" id="ARBA00022670"/>
    </source>
</evidence>
<dbReference type="Gene3D" id="2.60.120.260">
    <property type="entry name" value="Galactose-binding domain-like"/>
    <property type="match status" value="1"/>
</dbReference>
<keyword evidence="3" id="KW-0378">Hydrolase</keyword>
<dbReference type="GO" id="GO:0008237">
    <property type="term" value="F:metallopeptidase activity"/>
    <property type="evidence" value="ECO:0007669"/>
    <property type="project" value="InterPro"/>
</dbReference>
<dbReference type="RefSeq" id="WP_089891696.1">
    <property type="nucleotide sequence ID" value="NZ_FNGV01000008.1"/>
</dbReference>
<dbReference type="Pfam" id="PF01483">
    <property type="entry name" value="P_proprotein"/>
    <property type="match status" value="1"/>
</dbReference>
<dbReference type="OrthoDB" id="9792152at2"/>
<reference evidence="7" key="1">
    <citation type="submission" date="2016-10" db="EMBL/GenBank/DDBJ databases">
        <authorList>
            <person name="Varghese N."/>
            <person name="Submissions S."/>
        </authorList>
    </citation>
    <scope>NUCLEOTIDE SEQUENCE [LARGE SCALE GENOMIC DNA]</scope>
    <source>
        <strain evidence="7">DSM 19886</strain>
    </source>
</reference>
<dbReference type="AlphaFoldDB" id="A0A1G9T0I9"/>
<evidence type="ECO:0000313" key="6">
    <source>
        <dbReference type="EMBL" id="SDM41201.1"/>
    </source>
</evidence>
<dbReference type="GO" id="GO:0006508">
    <property type="term" value="P:proteolysis"/>
    <property type="evidence" value="ECO:0007669"/>
    <property type="project" value="UniProtKB-KW"/>
</dbReference>